<comment type="caution">
    <text evidence="2">The sequence shown here is derived from an EMBL/GenBank/DDBJ whole genome shotgun (WGS) entry which is preliminary data.</text>
</comment>
<proteinExistence type="inferred from homology"/>
<protein>
    <submittedName>
        <fullName evidence="2">Uncharacterized protein</fullName>
    </submittedName>
</protein>
<comment type="similarity">
    <text evidence="1">Belongs to the short-chain dehydrogenases/reductases (SDR) family.</text>
</comment>
<dbReference type="PANTHER" id="PTHR42820">
    <property type="entry name" value="SHORT-CHAIN DEHYDROGENASE REDUCTASE"/>
    <property type="match status" value="1"/>
</dbReference>
<dbReference type="InterPro" id="IPR036291">
    <property type="entry name" value="NAD(P)-bd_dom_sf"/>
</dbReference>
<accession>A0A438I3B7</accession>
<evidence type="ECO:0000313" key="2">
    <source>
        <dbReference type="EMBL" id="RVW91208.1"/>
    </source>
</evidence>
<reference evidence="2 3" key="1">
    <citation type="journal article" date="2018" name="PLoS Genet.">
        <title>Population sequencing reveals clonal diversity and ancestral inbreeding in the grapevine cultivar Chardonnay.</title>
        <authorList>
            <person name="Roach M.J."/>
            <person name="Johnson D.L."/>
            <person name="Bohlmann J."/>
            <person name="van Vuuren H.J."/>
            <person name="Jones S.J."/>
            <person name="Pretorius I.S."/>
            <person name="Schmidt S.A."/>
            <person name="Borneman A.R."/>
        </authorList>
    </citation>
    <scope>NUCLEOTIDE SEQUENCE [LARGE SCALE GENOMIC DNA]</scope>
    <source>
        <strain evidence="3">cv. Chardonnay</strain>
        <tissue evidence="2">Leaf</tissue>
    </source>
</reference>
<dbReference type="InterPro" id="IPR002347">
    <property type="entry name" value="SDR_fam"/>
</dbReference>
<organism evidence="2 3">
    <name type="scientific">Vitis vinifera</name>
    <name type="common">Grape</name>
    <dbReference type="NCBI Taxonomy" id="29760"/>
    <lineage>
        <taxon>Eukaryota</taxon>
        <taxon>Viridiplantae</taxon>
        <taxon>Streptophyta</taxon>
        <taxon>Embryophyta</taxon>
        <taxon>Tracheophyta</taxon>
        <taxon>Spermatophyta</taxon>
        <taxon>Magnoliopsida</taxon>
        <taxon>eudicotyledons</taxon>
        <taxon>Gunneridae</taxon>
        <taxon>Pentapetalae</taxon>
        <taxon>rosids</taxon>
        <taxon>Vitales</taxon>
        <taxon>Vitaceae</taxon>
        <taxon>Viteae</taxon>
        <taxon>Vitis</taxon>
    </lineage>
</organism>
<evidence type="ECO:0000313" key="3">
    <source>
        <dbReference type="Proteomes" id="UP000288805"/>
    </source>
</evidence>
<sequence length="85" mass="9383">MRHGGVCEACDTCDGEVKESIVCTTSMFATMESDKFIDYTMSKHAVLGGGALKVRHMADVVLFLAIDDFEFMMGHNLVIDGGYRR</sequence>
<dbReference type="EMBL" id="QGNW01000148">
    <property type="protein sequence ID" value="RVW91208.1"/>
    <property type="molecule type" value="Genomic_DNA"/>
</dbReference>
<dbReference type="Pfam" id="PF13561">
    <property type="entry name" value="adh_short_C2"/>
    <property type="match status" value="1"/>
</dbReference>
<evidence type="ECO:0000256" key="1">
    <source>
        <dbReference type="ARBA" id="ARBA00006484"/>
    </source>
</evidence>
<gene>
    <name evidence="2" type="ORF">CK203_031777</name>
</gene>
<dbReference type="Gene3D" id="3.40.50.720">
    <property type="entry name" value="NAD(P)-binding Rossmann-like Domain"/>
    <property type="match status" value="1"/>
</dbReference>
<dbReference type="SUPFAM" id="SSF51735">
    <property type="entry name" value="NAD(P)-binding Rossmann-fold domains"/>
    <property type="match status" value="1"/>
</dbReference>
<dbReference type="Proteomes" id="UP000288805">
    <property type="component" value="Unassembled WGS sequence"/>
</dbReference>
<dbReference type="PANTHER" id="PTHR42820:SF21">
    <property type="entry name" value="SHORT-CHAIN DEHYDROGENASE REDUCTASE 3B-LIKE"/>
    <property type="match status" value="1"/>
</dbReference>
<dbReference type="AlphaFoldDB" id="A0A438I3B7"/>
<name>A0A438I3B7_VITVI</name>